<dbReference type="SUPFAM" id="SSF48498">
    <property type="entry name" value="Tetracyclin repressor-like, C-terminal domain"/>
    <property type="match status" value="1"/>
</dbReference>
<evidence type="ECO:0000256" key="2">
    <source>
        <dbReference type="PROSITE-ProRule" id="PRU00335"/>
    </source>
</evidence>
<evidence type="ECO:0000256" key="1">
    <source>
        <dbReference type="ARBA" id="ARBA00023125"/>
    </source>
</evidence>
<evidence type="ECO:0000313" key="4">
    <source>
        <dbReference type="EMBL" id="MBP2409449.1"/>
    </source>
</evidence>
<dbReference type="Gene3D" id="1.10.357.10">
    <property type="entry name" value="Tetracycline Repressor, domain 2"/>
    <property type="match status" value="1"/>
</dbReference>
<dbReference type="Proteomes" id="UP000698222">
    <property type="component" value="Unassembled WGS sequence"/>
</dbReference>
<reference evidence="4 5" key="1">
    <citation type="submission" date="2021-03" db="EMBL/GenBank/DDBJ databases">
        <title>Sequencing the genomes of 1000 actinobacteria strains.</title>
        <authorList>
            <person name="Klenk H.-P."/>
        </authorList>
    </citation>
    <scope>NUCLEOTIDE SEQUENCE [LARGE SCALE GENOMIC DNA]</scope>
    <source>
        <strain evidence="4 5">DSM 14564</strain>
    </source>
</reference>
<dbReference type="InterPro" id="IPR001647">
    <property type="entry name" value="HTH_TetR"/>
</dbReference>
<dbReference type="InterPro" id="IPR009057">
    <property type="entry name" value="Homeodomain-like_sf"/>
</dbReference>
<accession>A0ABS4YKX3</accession>
<name>A0ABS4YKX3_9MICO</name>
<gene>
    <name evidence="4" type="ORF">JOF44_002352</name>
</gene>
<feature type="domain" description="HTH tetR-type" evidence="3">
    <location>
        <begin position="13"/>
        <end position="71"/>
    </location>
</feature>
<evidence type="ECO:0000259" key="3">
    <source>
        <dbReference type="PROSITE" id="PS50977"/>
    </source>
</evidence>
<comment type="caution">
    <text evidence="4">The sequence shown here is derived from an EMBL/GenBank/DDBJ whole genome shotgun (WGS) entry which is preliminary data.</text>
</comment>
<dbReference type="Pfam" id="PF17937">
    <property type="entry name" value="TetR_C_28"/>
    <property type="match status" value="1"/>
</dbReference>
<protein>
    <submittedName>
        <fullName evidence="4">AcrR family transcriptional regulator</fullName>
    </submittedName>
</protein>
<dbReference type="RefSeq" id="WP_245348930.1">
    <property type="nucleotide sequence ID" value="NZ_BAAAJV010000047.1"/>
</dbReference>
<keyword evidence="1 2" id="KW-0238">DNA-binding</keyword>
<dbReference type="PROSITE" id="PS50977">
    <property type="entry name" value="HTH_TETR_2"/>
    <property type="match status" value="1"/>
</dbReference>
<feature type="DNA-binding region" description="H-T-H motif" evidence="2">
    <location>
        <begin position="34"/>
        <end position="53"/>
    </location>
</feature>
<dbReference type="SUPFAM" id="SSF46689">
    <property type="entry name" value="Homeodomain-like"/>
    <property type="match status" value="1"/>
</dbReference>
<keyword evidence="5" id="KW-1185">Reference proteome</keyword>
<dbReference type="InterPro" id="IPR036271">
    <property type="entry name" value="Tet_transcr_reg_TetR-rel_C_sf"/>
</dbReference>
<sequence length="195" mass="21014">MAPDPSPRPAHRPSARVAMLDAAEAHLGVDGTLTLDSAARAAGVTKTGLMYHFATKEALLRAVLDHIADRYEREVLAQIEAVHGTGVQDLAAVPAHRRFLAYLDWACHAQLSPADLVIFADPKLRVSLTARWQEQLAGWLSVPAGTPVAERQRLLAVRLMADGLWFDRATGQLELPSEDAHAVHALALDLLGGEG</sequence>
<dbReference type="Pfam" id="PF00440">
    <property type="entry name" value="TetR_N"/>
    <property type="match status" value="1"/>
</dbReference>
<organism evidence="4 5">
    <name type="scientific">Brachybacterium fresconis</name>
    <dbReference type="NCBI Taxonomy" id="173363"/>
    <lineage>
        <taxon>Bacteria</taxon>
        <taxon>Bacillati</taxon>
        <taxon>Actinomycetota</taxon>
        <taxon>Actinomycetes</taxon>
        <taxon>Micrococcales</taxon>
        <taxon>Dermabacteraceae</taxon>
        <taxon>Brachybacterium</taxon>
    </lineage>
</organism>
<dbReference type="InterPro" id="IPR041479">
    <property type="entry name" value="TetR_CgmR_C"/>
</dbReference>
<dbReference type="EMBL" id="JAGIOC010000001">
    <property type="protein sequence ID" value="MBP2409449.1"/>
    <property type="molecule type" value="Genomic_DNA"/>
</dbReference>
<proteinExistence type="predicted"/>
<evidence type="ECO:0000313" key="5">
    <source>
        <dbReference type="Proteomes" id="UP000698222"/>
    </source>
</evidence>